<dbReference type="Pfam" id="PF00534">
    <property type="entry name" value="Glycos_transf_1"/>
    <property type="match status" value="1"/>
</dbReference>
<feature type="domain" description="Glycosyl transferase family 1" evidence="2">
    <location>
        <begin position="188"/>
        <end position="335"/>
    </location>
</feature>
<keyword evidence="7" id="KW-1185">Reference proteome</keyword>
<reference evidence="5 6" key="1">
    <citation type="submission" date="2016-10" db="EMBL/GenBank/DDBJ databases">
        <authorList>
            <person name="de Groot N.N."/>
        </authorList>
    </citation>
    <scope>NUCLEOTIDE SEQUENCE [LARGE SCALE GENOMIC DNA]</scope>
    <source>
        <strain evidence="5 6">DSM 17073</strain>
    </source>
</reference>
<evidence type="ECO:0000256" key="1">
    <source>
        <dbReference type="ARBA" id="ARBA00022679"/>
    </source>
</evidence>
<dbReference type="AlphaFoldDB" id="A0A1I5QES3"/>
<keyword evidence="1 5" id="KW-0808">Transferase</keyword>
<accession>A0A1I5QES3</accession>
<evidence type="ECO:0000313" key="5">
    <source>
        <dbReference type="EMBL" id="SFP44814.1"/>
    </source>
</evidence>
<dbReference type="InterPro" id="IPR028098">
    <property type="entry name" value="Glyco_trans_4-like_N"/>
</dbReference>
<evidence type="ECO:0000259" key="2">
    <source>
        <dbReference type="Pfam" id="PF00534"/>
    </source>
</evidence>
<evidence type="ECO:0000313" key="4">
    <source>
        <dbReference type="EMBL" id="GEM02105.1"/>
    </source>
</evidence>
<gene>
    <name evidence="4" type="ORF">HHA03_16370</name>
    <name evidence="5" type="ORF">SAMN05421839_12114</name>
</gene>
<evidence type="ECO:0000313" key="6">
    <source>
        <dbReference type="Proteomes" id="UP000242243"/>
    </source>
</evidence>
<organism evidence="5 6">
    <name type="scientific">Halolactibacillus halophilus</name>
    <dbReference type="NCBI Taxonomy" id="306540"/>
    <lineage>
        <taxon>Bacteria</taxon>
        <taxon>Bacillati</taxon>
        <taxon>Bacillota</taxon>
        <taxon>Bacilli</taxon>
        <taxon>Bacillales</taxon>
        <taxon>Bacillaceae</taxon>
        <taxon>Halolactibacillus</taxon>
    </lineage>
</organism>
<evidence type="ECO:0000313" key="7">
    <source>
        <dbReference type="Proteomes" id="UP000321547"/>
    </source>
</evidence>
<dbReference type="EMBL" id="BJWI01000024">
    <property type="protein sequence ID" value="GEM02105.1"/>
    <property type="molecule type" value="Genomic_DNA"/>
</dbReference>
<sequence>MNKVVMIVTNRYDPDIRVHKEALYLQNKGYQVEVLCWDRENDFVHRKSEKIDGISVERFFPLSKYGSGIRQLKSYIEFILEVKNYLKHSDYNYIHCHDLDGVVVGAYIKSSSSKLIFDMHEIYESQGSKRRIKYLIRFIVNHFQMKSDYIIYVNEIQKKISNCANKMIYLPNYPEKRVLGNIDKKHSENIRVSYIGSVRQFEEFVNLFEACKQIKKVKISIHGGGVAHKKLIELTSKYNNVKITGAYDISKLPDYYSEADLIYAVYSNKNEQHMNSYPVKFYESIVTKTPIIVSKGSVLEKIVIQEDIGFVVEGDNIDNIRCLIEKIAMNPEIIKQKVKSIENLAQKFTWEDVVNNLDYIYSGRPRRAIY</sequence>
<protein>
    <submittedName>
        <fullName evidence="5">Glycosyltransferase involved in cell wall bisynthesis</fullName>
    </submittedName>
</protein>
<dbReference type="OrthoDB" id="9813214at2"/>
<dbReference type="Pfam" id="PF13477">
    <property type="entry name" value="Glyco_trans_4_2"/>
    <property type="match status" value="1"/>
</dbReference>
<feature type="domain" description="Glycosyltransferase subfamily 4-like N-terminal" evidence="3">
    <location>
        <begin position="22"/>
        <end position="151"/>
    </location>
</feature>
<dbReference type="GO" id="GO:0016757">
    <property type="term" value="F:glycosyltransferase activity"/>
    <property type="evidence" value="ECO:0007669"/>
    <property type="project" value="InterPro"/>
</dbReference>
<dbReference type="SUPFAM" id="SSF53756">
    <property type="entry name" value="UDP-Glycosyltransferase/glycogen phosphorylase"/>
    <property type="match status" value="1"/>
</dbReference>
<name>A0A1I5QES3_9BACI</name>
<dbReference type="STRING" id="306540.SAMN05421839_12114"/>
<evidence type="ECO:0000259" key="3">
    <source>
        <dbReference type="Pfam" id="PF13477"/>
    </source>
</evidence>
<dbReference type="EMBL" id="FOXC01000021">
    <property type="protein sequence ID" value="SFP44814.1"/>
    <property type="molecule type" value="Genomic_DNA"/>
</dbReference>
<dbReference type="Proteomes" id="UP000242243">
    <property type="component" value="Unassembled WGS sequence"/>
</dbReference>
<dbReference type="GO" id="GO:0009103">
    <property type="term" value="P:lipopolysaccharide biosynthetic process"/>
    <property type="evidence" value="ECO:0007669"/>
    <property type="project" value="TreeGrafter"/>
</dbReference>
<proteinExistence type="predicted"/>
<dbReference type="Gene3D" id="3.40.50.2000">
    <property type="entry name" value="Glycogen Phosphorylase B"/>
    <property type="match status" value="2"/>
</dbReference>
<dbReference type="PANTHER" id="PTHR46401:SF2">
    <property type="entry name" value="GLYCOSYLTRANSFERASE WBBK-RELATED"/>
    <property type="match status" value="1"/>
</dbReference>
<reference evidence="4 7" key="2">
    <citation type="submission" date="2019-07" db="EMBL/GenBank/DDBJ databases">
        <title>Whole genome shotgun sequence of Halolactibacillus halophilus NBRC 100868.</title>
        <authorList>
            <person name="Hosoyama A."/>
            <person name="Uohara A."/>
            <person name="Ohji S."/>
            <person name="Ichikawa N."/>
        </authorList>
    </citation>
    <scope>NUCLEOTIDE SEQUENCE [LARGE SCALE GENOMIC DNA]</scope>
    <source>
        <strain evidence="4 7">NBRC 100868</strain>
    </source>
</reference>
<dbReference type="InterPro" id="IPR001296">
    <property type="entry name" value="Glyco_trans_1"/>
</dbReference>
<dbReference type="Proteomes" id="UP000321547">
    <property type="component" value="Unassembled WGS sequence"/>
</dbReference>
<dbReference type="RefSeq" id="WP_089832294.1">
    <property type="nucleotide sequence ID" value="NZ_BJWI01000024.1"/>
</dbReference>
<dbReference type="PANTHER" id="PTHR46401">
    <property type="entry name" value="GLYCOSYLTRANSFERASE WBBK-RELATED"/>
    <property type="match status" value="1"/>
</dbReference>